<evidence type="ECO:0000313" key="2">
    <source>
        <dbReference type="Proteomes" id="UP000019132"/>
    </source>
</evidence>
<evidence type="ECO:0000313" key="1">
    <source>
        <dbReference type="EnsemblProtists" id="PYU1_T012617"/>
    </source>
</evidence>
<protein>
    <submittedName>
        <fullName evidence="1">Uncharacterized protein</fullName>
    </submittedName>
</protein>
<keyword evidence="2" id="KW-1185">Reference proteome</keyword>
<dbReference type="EnsemblProtists" id="PYU1_T012617">
    <property type="protein sequence ID" value="PYU1_T012617"/>
    <property type="gene ID" value="PYU1_G012591"/>
</dbReference>
<dbReference type="InParanoid" id="K3X5W8"/>
<dbReference type="HOGENOM" id="CLU_895689_0_0_1"/>
<dbReference type="AlphaFoldDB" id="K3X5W8"/>
<reference evidence="2" key="1">
    <citation type="journal article" date="2010" name="Genome Biol.">
        <title>Genome sequence of the necrotrophic plant pathogen Pythium ultimum reveals original pathogenicity mechanisms and effector repertoire.</title>
        <authorList>
            <person name="Levesque C.A."/>
            <person name="Brouwer H."/>
            <person name="Cano L."/>
            <person name="Hamilton J.P."/>
            <person name="Holt C."/>
            <person name="Huitema E."/>
            <person name="Raffaele S."/>
            <person name="Robideau G.P."/>
            <person name="Thines M."/>
            <person name="Win J."/>
            <person name="Zerillo M.M."/>
            <person name="Beakes G.W."/>
            <person name="Boore J.L."/>
            <person name="Busam D."/>
            <person name="Dumas B."/>
            <person name="Ferriera S."/>
            <person name="Fuerstenberg S.I."/>
            <person name="Gachon C.M."/>
            <person name="Gaulin E."/>
            <person name="Govers F."/>
            <person name="Grenville-Briggs L."/>
            <person name="Horner N."/>
            <person name="Hostetler J."/>
            <person name="Jiang R.H."/>
            <person name="Johnson J."/>
            <person name="Krajaejun T."/>
            <person name="Lin H."/>
            <person name="Meijer H.J."/>
            <person name="Moore B."/>
            <person name="Morris P."/>
            <person name="Phuntmart V."/>
            <person name="Puiu D."/>
            <person name="Shetty J."/>
            <person name="Stajich J.E."/>
            <person name="Tripathy S."/>
            <person name="Wawra S."/>
            <person name="van West P."/>
            <person name="Whitty B.R."/>
            <person name="Coutinho P.M."/>
            <person name="Henrissat B."/>
            <person name="Martin F."/>
            <person name="Thomas P.D."/>
            <person name="Tyler B.M."/>
            <person name="De Vries R.P."/>
            <person name="Kamoun S."/>
            <person name="Yandell M."/>
            <person name="Tisserat N."/>
            <person name="Buell C.R."/>
        </authorList>
    </citation>
    <scope>NUCLEOTIDE SEQUENCE</scope>
    <source>
        <strain evidence="2">DAOM:BR144</strain>
    </source>
</reference>
<accession>K3X5W8</accession>
<proteinExistence type="predicted"/>
<dbReference type="VEuPathDB" id="FungiDB:PYU1_G012591"/>
<dbReference type="Proteomes" id="UP000019132">
    <property type="component" value="Unassembled WGS sequence"/>
</dbReference>
<dbReference type="EMBL" id="GL376612">
    <property type="status" value="NOT_ANNOTATED_CDS"/>
    <property type="molecule type" value="Genomic_DNA"/>
</dbReference>
<organism evidence="1 2">
    <name type="scientific">Globisporangium ultimum (strain ATCC 200006 / CBS 805.95 / DAOM BR144)</name>
    <name type="common">Pythium ultimum</name>
    <dbReference type="NCBI Taxonomy" id="431595"/>
    <lineage>
        <taxon>Eukaryota</taxon>
        <taxon>Sar</taxon>
        <taxon>Stramenopiles</taxon>
        <taxon>Oomycota</taxon>
        <taxon>Peronosporomycetes</taxon>
        <taxon>Pythiales</taxon>
        <taxon>Pythiaceae</taxon>
        <taxon>Globisporangium</taxon>
    </lineage>
</organism>
<name>K3X5W8_GLOUD</name>
<reference evidence="2" key="2">
    <citation type="submission" date="2010-04" db="EMBL/GenBank/DDBJ databases">
        <authorList>
            <person name="Buell R."/>
            <person name="Hamilton J."/>
            <person name="Hostetler J."/>
        </authorList>
    </citation>
    <scope>NUCLEOTIDE SEQUENCE [LARGE SCALE GENOMIC DNA]</scope>
    <source>
        <strain evidence="2">DAOM:BR144</strain>
    </source>
</reference>
<sequence length="311" mass="34970">MAKNDAVCKTGLSSEGNASFPSQCNASYRYKVKSKTDTVRFWLEDRKSKKQWYISQFSNLGNFMKGLTQSKKLKLSDFVDANNTIPQATMQDYVKGFVRCLAESTSKEDGECIRDLVSSSTPSGGEWILKFATALTMFDSVWFPVYQFTLTPIPLEPIDILAAQLRDMQDEVAALQGEKLSKSDLKRVKRTLTTTTDVLHGKLLNWKFAGDCRRVCSIEEGGVKVRFLHSGEYLIQLKLNHTTYTDDSCHVELQRDGEVFQPCTFYTTRTSTAKFCHSQAVKMAEGEMLSVLNCVNNYISVGSTLSITLLE</sequence>
<reference evidence="1" key="3">
    <citation type="submission" date="2015-02" db="UniProtKB">
        <authorList>
            <consortium name="EnsemblProtists"/>
        </authorList>
    </citation>
    <scope>IDENTIFICATION</scope>
    <source>
        <strain evidence="1">DAOM BR144</strain>
    </source>
</reference>